<gene>
    <name evidence="1" type="ORF">FHS49_001460</name>
</gene>
<organism evidence="1 2">
    <name type="scientific">Sphingobium boeckii</name>
    <dbReference type="NCBI Taxonomy" id="1082345"/>
    <lineage>
        <taxon>Bacteria</taxon>
        <taxon>Pseudomonadati</taxon>
        <taxon>Pseudomonadota</taxon>
        <taxon>Alphaproteobacteria</taxon>
        <taxon>Sphingomonadales</taxon>
        <taxon>Sphingomonadaceae</taxon>
        <taxon>Sphingobium</taxon>
    </lineage>
</organism>
<dbReference type="RefSeq" id="WP_184016797.1">
    <property type="nucleotide sequence ID" value="NZ_JACIJC010000002.1"/>
</dbReference>
<accession>A0A7W9AH73</accession>
<evidence type="ECO:0000313" key="1">
    <source>
        <dbReference type="EMBL" id="MBB5685452.1"/>
    </source>
</evidence>
<name>A0A7W9AH73_9SPHN</name>
<comment type="caution">
    <text evidence="1">The sequence shown here is derived from an EMBL/GenBank/DDBJ whole genome shotgun (WGS) entry which is preliminary data.</text>
</comment>
<reference evidence="1 2" key="1">
    <citation type="submission" date="2020-08" db="EMBL/GenBank/DDBJ databases">
        <title>Genomic Encyclopedia of Type Strains, Phase IV (KMG-IV): sequencing the most valuable type-strain genomes for metagenomic binning, comparative biology and taxonomic classification.</title>
        <authorList>
            <person name="Goeker M."/>
        </authorList>
    </citation>
    <scope>NUCLEOTIDE SEQUENCE [LARGE SCALE GENOMIC DNA]</scope>
    <source>
        <strain evidence="1 2">DSM 25079</strain>
    </source>
</reference>
<proteinExistence type="predicted"/>
<keyword evidence="2" id="KW-1185">Reference proteome</keyword>
<dbReference type="Proteomes" id="UP000549617">
    <property type="component" value="Unassembled WGS sequence"/>
</dbReference>
<dbReference type="EMBL" id="JACIJC010000002">
    <property type="protein sequence ID" value="MBB5685452.1"/>
    <property type="molecule type" value="Genomic_DNA"/>
</dbReference>
<evidence type="ECO:0000313" key="2">
    <source>
        <dbReference type="Proteomes" id="UP000549617"/>
    </source>
</evidence>
<dbReference type="AlphaFoldDB" id="A0A7W9AH73"/>
<protein>
    <submittedName>
        <fullName evidence="1">Uncharacterized protein</fullName>
    </submittedName>
</protein>
<sequence>MQRVDVKAEASSQPKGIFWHEQAGDVYIGALRHRIAVVFALTALTASDLAYD</sequence>